<dbReference type="Proteomes" id="UP000001601">
    <property type="component" value="Unassembled WGS sequence"/>
</dbReference>
<dbReference type="EMBL" id="AANC01000007">
    <property type="protein sequence ID" value="EAQ48631.1"/>
    <property type="molecule type" value="Genomic_DNA"/>
</dbReference>
<dbReference type="OrthoDB" id="9801455at2"/>
<comment type="similarity">
    <text evidence="1 6">Belongs to the glycosyl hydrolase 43 family.</text>
</comment>
<dbReference type="Gene3D" id="2.60.120.200">
    <property type="match status" value="1"/>
</dbReference>
<organism evidence="8 9">
    <name type="scientific">Leeuwenhoekiella blandensis (strain CECT 7118 / CCUG 51940 / KCTC 22103 / MED217)</name>
    <name type="common">Flavobacterium sp. (strain MED217)</name>
    <dbReference type="NCBI Taxonomy" id="398720"/>
    <lineage>
        <taxon>Bacteria</taxon>
        <taxon>Pseudomonadati</taxon>
        <taxon>Bacteroidota</taxon>
        <taxon>Flavobacteriia</taxon>
        <taxon>Flavobacteriales</taxon>
        <taxon>Flavobacteriaceae</taxon>
        <taxon>Leeuwenhoekiella</taxon>
    </lineage>
</organism>
<dbReference type="STRING" id="398720.MED217_08790"/>
<dbReference type="InterPro" id="IPR023296">
    <property type="entry name" value="Glyco_hydro_beta-prop_sf"/>
</dbReference>
<dbReference type="SUPFAM" id="SSF49899">
    <property type="entry name" value="Concanavalin A-like lectins/glucanases"/>
    <property type="match status" value="1"/>
</dbReference>
<evidence type="ECO:0000313" key="9">
    <source>
        <dbReference type="Proteomes" id="UP000001601"/>
    </source>
</evidence>
<feature type="site" description="Important for catalytic activity, responsible for pKa modulation of the active site Glu and correct orientation of both the proton donor and substrate" evidence="5">
    <location>
        <position position="155"/>
    </location>
</feature>
<feature type="active site" description="Proton acceptor" evidence="4">
    <location>
        <position position="47"/>
    </location>
</feature>
<keyword evidence="2 6" id="KW-0378">Hydrolase</keyword>
<keyword evidence="3 6" id="KW-0326">Glycosidase</keyword>
<evidence type="ECO:0000256" key="5">
    <source>
        <dbReference type="PIRSR" id="PIRSR606710-2"/>
    </source>
</evidence>
<dbReference type="Pfam" id="PF04616">
    <property type="entry name" value="Glyco_hydro_43"/>
    <property type="match status" value="1"/>
</dbReference>
<dbReference type="InterPro" id="IPR051795">
    <property type="entry name" value="Glycosyl_Hydrlase_43"/>
</dbReference>
<accession>A3XP87</accession>
<dbReference type="RefSeq" id="WP_009780134.1">
    <property type="nucleotide sequence ID" value="NZ_CH672395.1"/>
</dbReference>
<evidence type="ECO:0000256" key="1">
    <source>
        <dbReference type="ARBA" id="ARBA00009865"/>
    </source>
</evidence>
<dbReference type="InterPro" id="IPR041542">
    <property type="entry name" value="GH43_C2"/>
</dbReference>
<dbReference type="Pfam" id="PF17851">
    <property type="entry name" value="GH43_C2"/>
    <property type="match status" value="1"/>
</dbReference>
<reference evidence="8 9" key="1">
    <citation type="journal article" date="2007" name="Nature">
        <title>Light stimulates growth of proteorhodopsin-containing marine Flavobacteria.</title>
        <authorList>
            <person name="Gomez-Consarnau L."/>
            <person name="Gonzalez J.M."/>
            <person name="Coll-Llado M."/>
            <person name="Gourdon P."/>
            <person name="Pascher T."/>
            <person name="Neutze R."/>
            <person name="Pedros-Alio C."/>
            <person name="Pinhassi J."/>
        </authorList>
    </citation>
    <scope>NUCLEOTIDE SEQUENCE [LARGE SCALE GENOMIC DNA]</scope>
    <source>
        <strain evidence="8 9">MED217</strain>
    </source>
</reference>
<evidence type="ECO:0000259" key="7">
    <source>
        <dbReference type="Pfam" id="PF17851"/>
    </source>
</evidence>
<proteinExistence type="inferred from homology"/>
<dbReference type="PANTHER" id="PTHR42812">
    <property type="entry name" value="BETA-XYLOSIDASE"/>
    <property type="match status" value="1"/>
</dbReference>
<feature type="active site" description="Proton donor" evidence="4">
    <location>
        <position position="213"/>
    </location>
</feature>
<dbReference type="InterPro" id="IPR006710">
    <property type="entry name" value="Glyco_hydro_43"/>
</dbReference>
<evidence type="ECO:0000256" key="4">
    <source>
        <dbReference type="PIRSR" id="PIRSR606710-1"/>
    </source>
</evidence>
<gene>
    <name evidence="8" type="ORF">MED217_08790</name>
</gene>
<dbReference type="PANTHER" id="PTHR42812:SF12">
    <property type="entry name" value="BETA-XYLOSIDASE-RELATED"/>
    <property type="match status" value="1"/>
</dbReference>
<name>A3XP87_LEEBM</name>
<dbReference type="InterPro" id="IPR013320">
    <property type="entry name" value="ConA-like_dom_sf"/>
</dbReference>
<evidence type="ECO:0000256" key="2">
    <source>
        <dbReference type="ARBA" id="ARBA00022801"/>
    </source>
</evidence>
<dbReference type="GO" id="GO:0004553">
    <property type="term" value="F:hydrolase activity, hydrolyzing O-glycosyl compounds"/>
    <property type="evidence" value="ECO:0007669"/>
    <property type="project" value="InterPro"/>
</dbReference>
<dbReference type="HOGENOM" id="CLU_016508_1_0_10"/>
<feature type="domain" description="Beta-xylosidase C-terminal Concanavalin A-like" evidence="7">
    <location>
        <begin position="342"/>
        <end position="538"/>
    </location>
</feature>
<evidence type="ECO:0000256" key="6">
    <source>
        <dbReference type="RuleBase" id="RU361187"/>
    </source>
</evidence>
<dbReference type="eggNOG" id="COG3507">
    <property type="taxonomic scope" value="Bacteria"/>
</dbReference>
<dbReference type="GO" id="GO:0005975">
    <property type="term" value="P:carbohydrate metabolic process"/>
    <property type="evidence" value="ECO:0007669"/>
    <property type="project" value="InterPro"/>
</dbReference>
<evidence type="ECO:0000313" key="8">
    <source>
        <dbReference type="EMBL" id="EAQ48631.1"/>
    </source>
</evidence>
<protein>
    <submittedName>
        <fullName evidence="8">Xylosidase/arabinosidase</fullName>
    </submittedName>
</protein>
<keyword evidence="9" id="KW-1185">Reference proteome</keyword>
<sequence>MNYLRLLIFLCSSCLIAQQKPYVSEVWVADQGDGTYKNPIIHADYSDPDVVQLGDDYFMTSSSFNAAPGLPILHSKDLVNWELVNYALPKQVPVKHFNTPQHGNGVWAPSIRVHNNELYIYWGDPDFGIYMVKTDDPFGNWEEPVLMMEAKGAIDPSPLWDEDGKAYLVHAWAGSRAGVKSILTVHKMNAEGTKVLDYGRHVFDGHENHPTVEGSKFYKRNGYYYIFAPAGGVSTGWQLVLRSKNIYGPYEEKVVLEQGATAINGPHQGAWVTTDTGEDWFFHFQDVDAYGRIVHLQPMHWKNDWPVMGKDQNGNGIGEPVLQHKKPNVGEQYAIQTPRETDNFEQDSLGLQWQWNANPNVLWSAKLPGNDFLRLYSIAPPELMNSLWDVPNLLLQKFPAPEFNVATKISLIPGDGKEQRKTGLIIMGRDYATVTLTEKEGVFYLQRTEAIKADAGAKEEILEEITLKSNTVYLKVAVSAPDAMCQFSYSENGRNFKKFGAPFKARVGKWIGAKVGLFSISTPEASRGGYADVEYFRITK</sequence>
<evidence type="ECO:0000256" key="3">
    <source>
        <dbReference type="ARBA" id="ARBA00023295"/>
    </source>
</evidence>
<dbReference type="CDD" id="cd09001">
    <property type="entry name" value="GH43_FsAxh1-like"/>
    <property type="match status" value="1"/>
</dbReference>
<dbReference type="SUPFAM" id="SSF75005">
    <property type="entry name" value="Arabinanase/levansucrase/invertase"/>
    <property type="match status" value="1"/>
</dbReference>
<comment type="caution">
    <text evidence="8">The sequence shown here is derived from an EMBL/GenBank/DDBJ whole genome shotgun (WGS) entry which is preliminary data.</text>
</comment>
<dbReference type="AlphaFoldDB" id="A3XP87"/>
<dbReference type="Gene3D" id="2.115.10.20">
    <property type="entry name" value="Glycosyl hydrolase domain, family 43"/>
    <property type="match status" value="1"/>
</dbReference>